<dbReference type="Pfam" id="PF00048">
    <property type="entry name" value="IL8"/>
    <property type="match status" value="1"/>
</dbReference>
<evidence type="ECO:0000313" key="5">
    <source>
        <dbReference type="Proteomes" id="UP001479290"/>
    </source>
</evidence>
<dbReference type="SUPFAM" id="SSF54117">
    <property type="entry name" value="Interleukin 8-like chemokines"/>
    <property type="match status" value="1"/>
</dbReference>
<feature type="signal peptide" evidence="2">
    <location>
        <begin position="1"/>
        <end position="25"/>
    </location>
</feature>
<proteinExistence type="predicted"/>
<dbReference type="InterPro" id="IPR036048">
    <property type="entry name" value="Interleukin_8-like_sf"/>
</dbReference>
<keyword evidence="2" id="KW-0732">Signal</keyword>
<evidence type="ECO:0000259" key="3">
    <source>
        <dbReference type="Pfam" id="PF00048"/>
    </source>
</evidence>
<keyword evidence="5" id="KW-1185">Reference proteome</keyword>
<dbReference type="Proteomes" id="UP001479290">
    <property type="component" value="Unassembled WGS sequence"/>
</dbReference>
<dbReference type="EMBL" id="JAWDJR010000002">
    <property type="protein sequence ID" value="KAK9980077.1"/>
    <property type="molecule type" value="Genomic_DNA"/>
</dbReference>
<dbReference type="InterPro" id="IPR001811">
    <property type="entry name" value="Chemokine_IL8-like_dom"/>
</dbReference>
<evidence type="ECO:0000313" key="4">
    <source>
        <dbReference type="EMBL" id="KAK9980077.1"/>
    </source>
</evidence>
<gene>
    <name evidence="4" type="ORF">ABG768_013474</name>
</gene>
<feature type="domain" description="Chemokine interleukin-8-like" evidence="3">
    <location>
        <begin position="29"/>
        <end position="66"/>
    </location>
</feature>
<evidence type="ECO:0000256" key="2">
    <source>
        <dbReference type="SAM" id="SignalP"/>
    </source>
</evidence>
<feature type="chain" id="PRO_5043486586" description="Chemokine interleukin-8-like domain-containing protein" evidence="2">
    <location>
        <begin position="26"/>
        <end position="81"/>
    </location>
</feature>
<keyword evidence="1" id="KW-0202">Cytokine</keyword>
<evidence type="ECO:0000256" key="1">
    <source>
        <dbReference type="ARBA" id="ARBA00022514"/>
    </source>
</evidence>
<dbReference type="GO" id="GO:0008009">
    <property type="term" value="F:chemokine activity"/>
    <property type="evidence" value="ECO:0007669"/>
    <property type="project" value="InterPro"/>
</dbReference>
<dbReference type="AlphaFoldDB" id="A0AAW2B4Z1"/>
<sequence>MMSRLVLTSSKLLLLLCVWVTLSQSSPVRCCTKYSSQPFPVNRLKDFTLQDSTMTCNIEAVMFLWHYNTLNKSIQQYTWGR</sequence>
<accession>A0AAW2B4Z1</accession>
<comment type="caution">
    <text evidence="4">The sequence shown here is derived from an EMBL/GenBank/DDBJ whole genome shotgun (WGS) entry which is preliminary data.</text>
</comment>
<dbReference type="GO" id="GO:0005615">
    <property type="term" value="C:extracellular space"/>
    <property type="evidence" value="ECO:0007669"/>
    <property type="project" value="UniProtKB-KW"/>
</dbReference>
<dbReference type="Gene3D" id="2.40.50.40">
    <property type="match status" value="1"/>
</dbReference>
<protein>
    <recommendedName>
        <fullName evidence="3">Chemokine interleukin-8-like domain-containing protein</fullName>
    </recommendedName>
</protein>
<dbReference type="GO" id="GO:0006955">
    <property type="term" value="P:immune response"/>
    <property type="evidence" value="ECO:0007669"/>
    <property type="project" value="InterPro"/>
</dbReference>
<organism evidence="4 5">
    <name type="scientific">Culter alburnus</name>
    <name type="common">Topmouth culter</name>
    <dbReference type="NCBI Taxonomy" id="194366"/>
    <lineage>
        <taxon>Eukaryota</taxon>
        <taxon>Metazoa</taxon>
        <taxon>Chordata</taxon>
        <taxon>Craniata</taxon>
        <taxon>Vertebrata</taxon>
        <taxon>Euteleostomi</taxon>
        <taxon>Actinopterygii</taxon>
        <taxon>Neopterygii</taxon>
        <taxon>Teleostei</taxon>
        <taxon>Ostariophysi</taxon>
        <taxon>Cypriniformes</taxon>
        <taxon>Xenocyprididae</taxon>
        <taxon>Xenocypridinae</taxon>
        <taxon>Culter</taxon>
    </lineage>
</organism>
<name>A0AAW2B4Z1_CULAL</name>
<reference evidence="4 5" key="1">
    <citation type="submission" date="2024-05" db="EMBL/GenBank/DDBJ databases">
        <title>A high-quality chromosomal-level genome assembly of Topmouth culter (Culter alburnus).</title>
        <authorList>
            <person name="Zhao H."/>
        </authorList>
    </citation>
    <scope>NUCLEOTIDE SEQUENCE [LARGE SCALE GENOMIC DNA]</scope>
    <source>
        <strain evidence="4">CATC2023</strain>
        <tissue evidence="4">Muscle</tissue>
    </source>
</reference>